<evidence type="ECO:0008006" key="4">
    <source>
        <dbReference type="Google" id="ProtNLM"/>
    </source>
</evidence>
<dbReference type="RefSeq" id="WP_264943224.1">
    <property type="nucleotide sequence ID" value="NZ_JAPDRA010000002.1"/>
</dbReference>
<proteinExistence type="predicted"/>
<gene>
    <name evidence="2" type="ORF">ACFQ1E_06480</name>
</gene>
<feature type="chain" id="PRO_5046479340" description="Preprotein translocase subunit YajC" evidence="1">
    <location>
        <begin position="26"/>
        <end position="539"/>
    </location>
</feature>
<keyword evidence="3" id="KW-1185">Reference proteome</keyword>
<sequence>MTRLFVTTSAAALVLGCGIAAPAQAQERRNDITPYIEVGQVATADLNGGDVLTYTTVAAGIDASIQTRRVEVQVSYKYEHRFDYQKNVADQDIHSGIARVRGRVTPDLSIEAGGMAARARSDSRGPVPATGAGNVSNTSQVYSAYIGPNLATNVGPVFVNGAYRFGYTKAEAPDIPSTVPGQPPLDVYDDSKVHVATLSTGVKSGTVLPVGITASASWTREDAGQLDQKYDGKYARGDVVLPVGRGFALAGGVGYEKIEITQRDPLLDGTGAPVRDAAGRMVTDPASAPRIAYDFDGIFWDAGVIWRPSRRTFLEARVGQRYDSMSYTGSFSYQIGPQSGIQIGVYDSVESFGRQINGGLAALPTDFVTTVDPFGNQYSGCIFGTTGGAAGSCMNGILASTATANYRARGATGVVVLARGPIRMGLGGGYQRRNYIAPATGFGTGVNVNGSFDESYYIQAFASRELGRNAAISGSVFGNYSNSDLPGARGLYGWGANAMYSHRFGKLSGTAAVGVYGSEDETGNSITAAQALLGLRYGF</sequence>
<organism evidence="2 3">
    <name type="scientific">Sphingomonas canadensis</name>
    <dbReference type="NCBI Taxonomy" id="1219257"/>
    <lineage>
        <taxon>Bacteria</taxon>
        <taxon>Pseudomonadati</taxon>
        <taxon>Pseudomonadota</taxon>
        <taxon>Alphaproteobacteria</taxon>
        <taxon>Sphingomonadales</taxon>
        <taxon>Sphingomonadaceae</taxon>
        <taxon>Sphingomonas</taxon>
    </lineage>
</organism>
<evidence type="ECO:0000313" key="3">
    <source>
        <dbReference type="Proteomes" id="UP001596977"/>
    </source>
</evidence>
<feature type="signal peptide" evidence="1">
    <location>
        <begin position="1"/>
        <end position="25"/>
    </location>
</feature>
<name>A0ABW3H3T2_9SPHN</name>
<dbReference type="Proteomes" id="UP001596977">
    <property type="component" value="Unassembled WGS sequence"/>
</dbReference>
<evidence type="ECO:0000256" key="1">
    <source>
        <dbReference type="SAM" id="SignalP"/>
    </source>
</evidence>
<evidence type="ECO:0000313" key="2">
    <source>
        <dbReference type="EMBL" id="MFD0945979.1"/>
    </source>
</evidence>
<comment type="caution">
    <text evidence="2">The sequence shown here is derived from an EMBL/GenBank/DDBJ whole genome shotgun (WGS) entry which is preliminary data.</text>
</comment>
<dbReference type="PROSITE" id="PS51257">
    <property type="entry name" value="PROKAR_LIPOPROTEIN"/>
    <property type="match status" value="1"/>
</dbReference>
<reference evidence="3" key="1">
    <citation type="journal article" date="2019" name="Int. J. Syst. Evol. Microbiol.">
        <title>The Global Catalogue of Microorganisms (GCM) 10K type strain sequencing project: providing services to taxonomists for standard genome sequencing and annotation.</title>
        <authorList>
            <consortium name="The Broad Institute Genomics Platform"/>
            <consortium name="The Broad Institute Genome Sequencing Center for Infectious Disease"/>
            <person name="Wu L."/>
            <person name="Ma J."/>
        </authorList>
    </citation>
    <scope>NUCLEOTIDE SEQUENCE [LARGE SCALE GENOMIC DNA]</scope>
    <source>
        <strain evidence="3">CCUG 62982</strain>
    </source>
</reference>
<protein>
    <recommendedName>
        <fullName evidence="4">Preprotein translocase subunit YajC</fullName>
    </recommendedName>
</protein>
<dbReference type="SUPFAM" id="SSF56935">
    <property type="entry name" value="Porins"/>
    <property type="match status" value="1"/>
</dbReference>
<keyword evidence="1" id="KW-0732">Signal</keyword>
<dbReference type="EMBL" id="JBHTJG010000002">
    <property type="protein sequence ID" value="MFD0945979.1"/>
    <property type="molecule type" value="Genomic_DNA"/>
</dbReference>
<accession>A0ABW3H3T2</accession>